<feature type="signal peptide" evidence="1">
    <location>
        <begin position="1"/>
        <end position="24"/>
    </location>
</feature>
<gene>
    <name evidence="2" type="ORF">GCM10009827_068630</name>
</gene>
<accession>A0ABP4M885</accession>
<organism evidence="2 3">
    <name type="scientific">Dactylosporangium maewongense</name>
    <dbReference type="NCBI Taxonomy" id="634393"/>
    <lineage>
        <taxon>Bacteria</taxon>
        <taxon>Bacillati</taxon>
        <taxon>Actinomycetota</taxon>
        <taxon>Actinomycetes</taxon>
        <taxon>Micromonosporales</taxon>
        <taxon>Micromonosporaceae</taxon>
        <taxon>Dactylosporangium</taxon>
    </lineage>
</organism>
<protein>
    <recommendedName>
        <fullName evidence="4">Secreted protein</fullName>
    </recommendedName>
</protein>
<reference evidence="3" key="1">
    <citation type="journal article" date="2019" name="Int. J. Syst. Evol. Microbiol.">
        <title>The Global Catalogue of Microorganisms (GCM) 10K type strain sequencing project: providing services to taxonomists for standard genome sequencing and annotation.</title>
        <authorList>
            <consortium name="The Broad Institute Genomics Platform"/>
            <consortium name="The Broad Institute Genome Sequencing Center for Infectious Disease"/>
            <person name="Wu L."/>
            <person name="Ma J."/>
        </authorList>
    </citation>
    <scope>NUCLEOTIDE SEQUENCE [LARGE SCALE GENOMIC DNA]</scope>
    <source>
        <strain evidence="3">JCM 15933</strain>
    </source>
</reference>
<sequence>MTRIVRLAADRLLAGLLPTSTASASCLPQSYCEPCPNSGGRKRRVNIMADCSVSYGTCLLSC</sequence>
<evidence type="ECO:0000313" key="2">
    <source>
        <dbReference type="EMBL" id="GAA1539630.1"/>
    </source>
</evidence>
<name>A0ABP4M885_9ACTN</name>
<proteinExistence type="predicted"/>
<dbReference type="EMBL" id="BAAAQD010000015">
    <property type="protein sequence ID" value="GAA1539630.1"/>
    <property type="molecule type" value="Genomic_DNA"/>
</dbReference>
<keyword evidence="1" id="KW-0732">Signal</keyword>
<dbReference type="PROSITE" id="PS51257">
    <property type="entry name" value="PROKAR_LIPOPROTEIN"/>
    <property type="match status" value="1"/>
</dbReference>
<evidence type="ECO:0000313" key="3">
    <source>
        <dbReference type="Proteomes" id="UP001501470"/>
    </source>
</evidence>
<dbReference type="Proteomes" id="UP001501470">
    <property type="component" value="Unassembled WGS sequence"/>
</dbReference>
<comment type="caution">
    <text evidence="2">The sequence shown here is derived from an EMBL/GenBank/DDBJ whole genome shotgun (WGS) entry which is preliminary data.</text>
</comment>
<dbReference type="RefSeq" id="WP_344506544.1">
    <property type="nucleotide sequence ID" value="NZ_BAAAQD010000015.1"/>
</dbReference>
<keyword evidence="3" id="KW-1185">Reference proteome</keyword>
<evidence type="ECO:0008006" key="4">
    <source>
        <dbReference type="Google" id="ProtNLM"/>
    </source>
</evidence>
<evidence type="ECO:0000256" key="1">
    <source>
        <dbReference type="SAM" id="SignalP"/>
    </source>
</evidence>
<feature type="chain" id="PRO_5045909916" description="Secreted protein" evidence="1">
    <location>
        <begin position="25"/>
        <end position="62"/>
    </location>
</feature>